<dbReference type="InterPro" id="IPR037104">
    <property type="entry name" value="Annexin_sf"/>
</dbReference>
<gene>
    <name evidence="7" type="ORF">OLC1_LOCUS7968</name>
</gene>
<organism evidence="7 8">
    <name type="scientific">Oldenlandia corymbosa var. corymbosa</name>
    <dbReference type="NCBI Taxonomy" id="529605"/>
    <lineage>
        <taxon>Eukaryota</taxon>
        <taxon>Viridiplantae</taxon>
        <taxon>Streptophyta</taxon>
        <taxon>Embryophyta</taxon>
        <taxon>Tracheophyta</taxon>
        <taxon>Spermatophyta</taxon>
        <taxon>Magnoliopsida</taxon>
        <taxon>eudicotyledons</taxon>
        <taxon>Gunneridae</taxon>
        <taxon>Pentapetalae</taxon>
        <taxon>asterids</taxon>
        <taxon>lamiids</taxon>
        <taxon>Gentianales</taxon>
        <taxon>Rubiaceae</taxon>
        <taxon>Rubioideae</taxon>
        <taxon>Spermacoceae</taxon>
        <taxon>Hedyotis-Oldenlandia complex</taxon>
        <taxon>Oldenlandia</taxon>
    </lineage>
</organism>
<keyword evidence="2" id="KW-0677">Repeat</keyword>
<dbReference type="GO" id="GO:0009414">
    <property type="term" value="P:response to water deprivation"/>
    <property type="evidence" value="ECO:0007669"/>
    <property type="project" value="TreeGrafter"/>
</dbReference>
<dbReference type="GO" id="GO:0009408">
    <property type="term" value="P:response to heat"/>
    <property type="evidence" value="ECO:0007669"/>
    <property type="project" value="TreeGrafter"/>
</dbReference>
<evidence type="ECO:0000313" key="8">
    <source>
        <dbReference type="Proteomes" id="UP001161247"/>
    </source>
</evidence>
<dbReference type="GO" id="GO:0001786">
    <property type="term" value="F:phosphatidylserine binding"/>
    <property type="evidence" value="ECO:0007669"/>
    <property type="project" value="TreeGrafter"/>
</dbReference>
<dbReference type="Gene3D" id="1.10.220.10">
    <property type="entry name" value="Annexin"/>
    <property type="match status" value="3"/>
</dbReference>
<dbReference type="PROSITE" id="PS51897">
    <property type="entry name" value="ANNEXIN_2"/>
    <property type="match status" value="3"/>
</dbReference>
<dbReference type="GO" id="GO:0005737">
    <property type="term" value="C:cytoplasm"/>
    <property type="evidence" value="ECO:0007669"/>
    <property type="project" value="TreeGrafter"/>
</dbReference>
<evidence type="ECO:0000256" key="3">
    <source>
        <dbReference type="ARBA" id="ARBA00022837"/>
    </source>
</evidence>
<dbReference type="GO" id="GO:0005886">
    <property type="term" value="C:plasma membrane"/>
    <property type="evidence" value="ECO:0007669"/>
    <property type="project" value="TreeGrafter"/>
</dbReference>
<dbReference type="SUPFAM" id="SSF47874">
    <property type="entry name" value="Annexin"/>
    <property type="match status" value="1"/>
</dbReference>
<evidence type="ECO:0000256" key="6">
    <source>
        <dbReference type="PIRSR" id="PIRSR609118-1"/>
    </source>
</evidence>
<dbReference type="EMBL" id="OX459120">
    <property type="protein sequence ID" value="CAI9097495.1"/>
    <property type="molecule type" value="Genomic_DNA"/>
</dbReference>
<dbReference type="Proteomes" id="UP001161247">
    <property type="component" value="Chromosome 3"/>
</dbReference>
<evidence type="ECO:0000313" key="7">
    <source>
        <dbReference type="EMBL" id="CAI9097495.1"/>
    </source>
</evidence>
<dbReference type="GO" id="GO:0009409">
    <property type="term" value="P:response to cold"/>
    <property type="evidence" value="ECO:0007669"/>
    <property type="project" value="TreeGrafter"/>
</dbReference>
<feature type="binding site" evidence="6">
    <location>
        <position position="307"/>
    </location>
    <ligand>
        <name>Ca(2+)</name>
        <dbReference type="ChEBI" id="CHEBI:29108"/>
        <label>1</label>
    </ligand>
</feature>
<evidence type="ECO:0000256" key="1">
    <source>
        <dbReference type="ARBA" id="ARBA00022723"/>
    </source>
</evidence>
<keyword evidence="4" id="KW-0041">Annexin</keyword>
<dbReference type="FunFam" id="1.10.220.10:FF:000002">
    <property type="entry name" value="Annexin"/>
    <property type="match status" value="1"/>
</dbReference>
<dbReference type="GO" id="GO:0009651">
    <property type="term" value="P:response to salt stress"/>
    <property type="evidence" value="ECO:0007669"/>
    <property type="project" value="TreeGrafter"/>
</dbReference>
<dbReference type="PRINTS" id="PR01814">
    <property type="entry name" value="ANNEXINPLANT"/>
</dbReference>
<dbReference type="SMART" id="SM00335">
    <property type="entry name" value="ANX"/>
    <property type="match status" value="3"/>
</dbReference>
<reference evidence="7" key="1">
    <citation type="submission" date="2023-03" db="EMBL/GenBank/DDBJ databases">
        <authorList>
            <person name="Julca I."/>
        </authorList>
    </citation>
    <scope>NUCLEOTIDE SEQUENCE</scope>
</reference>
<keyword evidence="5" id="KW-0111">Calcium/phospholipid-binding</keyword>
<accession>A0AAV1CPJ3</accession>
<dbReference type="PANTHER" id="PTHR10502:SF190">
    <property type="entry name" value="OS09G0453300 PROTEIN"/>
    <property type="match status" value="1"/>
</dbReference>
<proteinExistence type="predicted"/>
<sequence>MALPSFNCENICKDIYDSWGKPNHLIQLLVSPSQLECRKIRETYLRIYGVDPVHLLLQRNKDSSQGNEAGSLFSEKTLVGLSMLMLSPHERDAVVAREAFEQGDSVNYKPLLEIFLCRKSSHVLLIQEAYYARFKKQLEQDIISIDPSHPYQRILMALCASHKALQTDVSQYIANFDARRLYKTGDENRGSVDEAVVLEILSKRSIPQLRLTFSSYKHIYGHSYVHSLKKEKSGEFEDALRVAVKCMSNPTKYYAEIMYECIKGTRIDKDAVIRVILSRAEMDMDEIQRAFKKKYGLELKNAISESEAPGDYRELLIALATKTATPSASSLRYSEPSSLLD</sequence>
<dbReference type="InterPro" id="IPR009118">
    <property type="entry name" value="AnnexinD_plant"/>
</dbReference>
<dbReference type="Pfam" id="PF00191">
    <property type="entry name" value="Annexin"/>
    <property type="match status" value="2"/>
</dbReference>
<keyword evidence="3 6" id="KW-0106">Calcium</keyword>
<dbReference type="AlphaFoldDB" id="A0AAV1CPJ3"/>
<keyword evidence="1 6" id="KW-0479">Metal-binding</keyword>
<dbReference type="InterPro" id="IPR001464">
    <property type="entry name" value="Annexin"/>
</dbReference>
<dbReference type="InterPro" id="IPR018502">
    <property type="entry name" value="Annexin_repeat"/>
</dbReference>
<dbReference type="GO" id="GO:0005544">
    <property type="term" value="F:calcium-dependent phospholipid binding"/>
    <property type="evidence" value="ECO:0007669"/>
    <property type="project" value="UniProtKB-KW"/>
</dbReference>
<evidence type="ECO:0000256" key="4">
    <source>
        <dbReference type="ARBA" id="ARBA00023216"/>
    </source>
</evidence>
<protein>
    <submittedName>
        <fullName evidence="7">OLC1v1033934C1</fullName>
    </submittedName>
</protein>
<dbReference type="PANTHER" id="PTHR10502">
    <property type="entry name" value="ANNEXIN"/>
    <property type="match status" value="1"/>
</dbReference>
<keyword evidence="8" id="KW-1185">Reference proteome</keyword>
<name>A0AAV1CPJ3_OLDCO</name>
<feature type="binding site" evidence="6">
    <location>
        <position position="262"/>
    </location>
    <ligand>
        <name>Ca(2+)</name>
        <dbReference type="ChEBI" id="CHEBI:29108"/>
        <label>1</label>
    </ligand>
</feature>
<dbReference type="PRINTS" id="PR00196">
    <property type="entry name" value="ANNEXIN"/>
</dbReference>
<feature type="binding site" evidence="6">
    <location>
        <position position="20"/>
    </location>
    <ligand>
        <name>Ca(2+)</name>
        <dbReference type="ChEBI" id="CHEBI:29108"/>
        <label>1</label>
    </ligand>
</feature>
<evidence type="ECO:0000256" key="5">
    <source>
        <dbReference type="ARBA" id="ARBA00023302"/>
    </source>
</evidence>
<dbReference type="GO" id="GO:0005509">
    <property type="term" value="F:calcium ion binding"/>
    <property type="evidence" value="ECO:0007669"/>
    <property type="project" value="InterPro"/>
</dbReference>
<evidence type="ECO:0000256" key="2">
    <source>
        <dbReference type="ARBA" id="ARBA00022737"/>
    </source>
</evidence>